<dbReference type="Proteomes" id="UP000765509">
    <property type="component" value="Unassembled WGS sequence"/>
</dbReference>
<accession>A0A9Q3ECB6</accession>
<keyword evidence="1" id="KW-0175">Coiled coil</keyword>
<sequence length="96" mass="10957">MDSFNFPSFPQYQPDIHAALEQQKDYIKNLEQQLKAHENSLEGLMQQVQRFGITKGSKNSKASTRNSLPSTNTHPQAVFKRRMSVGPVPKSKTRVR</sequence>
<evidence type="ECO:0000313" key="4">
    <source>
        <dbReference type="Proteomes" id="UP000765509"/>
    </source>
</evidence>
<dbReference type="AlphaFoldDB" id="A0A9Q3ECB6"/>
<dbReference type="EMBL" id="AVOT02025164">
    <property type="protein sequence ID" value="MBW0516298.1"/>
    <property type="molecule type" value="Genomic_DNA"/>
</dbReference>
<evidence type="ECO:0000256" key="2">
    <source>
        <dbReference type="SAM" id="MobiDB-lite"/>
    </source>
</evidence>
<feature type="coiled-coil region" evidence="1">
    <location>
        <begin position="20"/>
        <end position="47"/>
    </location>
</feature>
<feature type="compositionally biased region" description="Polar residues" evidence="2">
    <location>
        <begin position="56"/>
        <end position="75"/>
    </location>
</feature>
<proteinExistence type="predicted"/>
<organism evidence="3 4">
    <name type="scientific">Austropuccinia psidii MF-1</name>
    <dbReference type="NCBI Taxonomy" id="1389203"/>
    <lineage>
        <taxon>Eukaryota</taxon>
        <taxon>Fungi</taxon>
        <taxon>Dikarya</taxon>
        <taxon>Basidiomycota</taxon>
        <taxon>Pucciniomycotina</taxon>
        <taxon>Pucciniomycetes</taxon>
        <taxon>Pucciniales</taxon>
        <taxon>Sphaerophragmiaceae</taxon>
        <taxon>Austropuccinia</taxon>
    </lineage>
</organism>
<comment type="caution">
    <text evidence="3">The sequence shown here is derived from an EMBL/GenBank/DDBJ whole genome shotgun (WGS) entry which is preliminary data.</text>
</comment>
<evidence type="ECO:0000256" key="1">
    <source>
        <dbReference type="SAM" id="Coils"/>
    </source>
</evidence>
<protein>
    <submittedName>
        <fullName evidence="3">Uncharacterized protein</fullName>
    </submittedName>
</protein>
<keyword evidence="4" id="KW-1185">Reference proteome</keyword>
<feature type="region of interest" description="Disordered" evidence="2">
    <location>
        <begin position="54"/>
        <end position="96"/>
    </location>
</feature>
<gene>
    <name evidence="3" type="ORF">O181_056013</name>
</gene>
<evidence type="ECO:0000313" key="3">
    <source>
        <dbReference type="EMBL" id="MBW0516298.1"/>
    </source>
</evidence>
<name>A0A9Q3ECB6_9BASI</name>
<reference evidence="3" key="1">
    <citation type="submission" date="2021-03" db="EMBL/GenBank/DDBJ databases">
        <title>Draft genome sequence of rust myrtle Austropuccinia psidii MF-1, a brazilian biotype.</title>
        <authorList>
            <person name="Quecine M.C."/>
            <person name="Pachon D.M.R."/>
            <person name="Bonatelli M.L."/>
            <person name="Correr F.H."/>
            <person name="Franceschini L.M."/>
            <person name="Leite T.F."/>
            <person name="Margarido G.R.A."/>
            <person name="Almeida C.A."/>
            <person name="Ferrarezi J.A."/>
            <person name="Labate C.A."/>
        </authorList>
    </citation>
    <scope>NUCLEOTIDE SEQUENCE</scope>
    <source>
        <strain evidence="3">MF-1</strain>
    </source>
</reference>